<evidence type="ECO:0000256" key="11">
    <source>
        <dbReference type="RuleBase" id="RU368036"/>
    </source>
</evidence>
<dbReference type="GO" id="GO:0103068">
    <property type="term" value="F:leukotriene C4 gamma-glutamyl transferase activity"/>
    <property type="evidence" value="ECO:0007669"/>
    <property type="project" value="UniProtKB-EC"/>
</dbReference>
<feature type="active site" description="Nucleophile" evidence="9">
    <location>
        <position position="414"/>
    </location>
</feature>
<sequence length="593" mass="64667">MTRLKPQYLWFTLCCCINILFSSSLFAAISQQSDSLDPESATGRQIHSQIKASDWMVTAAHPLATQIGHDVLTRGGNAIDAMVAVQLMLGLVEPQSSGIGGGSFLVYWDAKNQVLTSFDGRETAPQGATPNLFLDAFGQPIAFFDAVVGGRSVGVPGTVMLLWQTHQRYGSLPWPSLLQPVIETARHGFAITPRLHSLIERDRDRLVLSSTTRDYFLDHDHKAKKVGTLLQNSAYADTLTQIAKWGAAGFYQGAVADAITRSVREHSNPGVITTEDLARYTVKERPPVCAPYFDYQICGMGPPSSGALTVGQILMISSHFNLKQWGSQDPLSWQVIGDASRLAFADRNRYIADNDFTPVPIAGLLDPDYIKQRASLITPGKAMRSAIAGTPSWSPSLPRQLPRQNGDSLEQPSTTHFNIVDRAGNVVAMTSSIENAFGARLMTGGFLLNNQLTDFSFRPEQEGTIIANHVAPGKRPRSSMAPTIVLHQGKPYLAVGSPGGSRIIGYVAQTLIAHTQWGLTIQEAINLPHLSNRFGVYDLEQNTPAEQWHKPLQQLGFKTRSQPLNSGLHAIRIHNGHLEGAADPRREGIALGK</sequence>
<feature type="signal peptide" evidence="13">
    <location>
        <begin position="1"/>
        <end position="27"/>
    </location>
</feature>
<dbReference type="Gene3D" id="1.10.246.130">
    <property type="match status" value="1"/>
</dbReference>
<dbReference type="GO" id="GO:0006751">
    <property type="term" value="P:glutathione catabolic process"/>
    <property type="evidence" value="ECO:0007669"/>
    <property type="project" value="UniProtKB-UniRule"/>
</dbReference>
<keyword evidence="11" id="KW-0317">Glutathione biosynthesis</keyword>
<keyword evidence="5 11" id="KW-0378">Hydrolase</keyword>
<dbReference type="Gene3D" id="3.60.20.40">
    <property type="match status" value="1"/>
</dbReference>
<evidence type="ECO:0000256" key="4">
    <source>
        <dbReference type="ARBA" id="ARBA00022679"/>
    </source>
</evidence>
<dbReference type="PANTHER" id="PTHR43199:SF1">
    <property type="entry name" value="GLUTATHIONE HYDROLASE PROENZYME"/>
    <property type="match status" value="1"/>
</dbReference>
<organism evidence="14 15">
    <name type="scientific">Vibrio agarilyticus</name>
    <dbReference type="NCBI Taxonomy" id="2726741"/>
    <lineage>
        <taxon>Bacteria</taxon>
        <taxon>Pseudomonadati</taxon>
        <taxon>Pseudomonadota</taxon>
        <taxon>Gammaproteobacteria</taxon>
        <taxon>Vibrionales</taxon>
        <taxon>Vibrionaceae</taxon>
        <taxon>Vibrio</taxon>
    </lineage>
</organism>
<evidence type="ECO:0000313" key="14">
    <source>
        <dbReference type="EMBL" id="NLS14785.1"/>
    </source>
</evidence>
<dbReference type="PANTHER" id="PTHR43199">
    <property type="entry name" value="GLUTATHIONE HYDROLASE"/>
    <property type="match status" value="1"/>
</dbReference>
<dbReference type="GO" id="GO:0036374">
    <property type="term" value="F:glutathione hydrolase activity"/>
    <property type="evidence" value="ECO:0007669"/>
    <property type="project" value="UniProtKB-UniRule"/>
</dbReference>
<keyword evidence="6 11" id="KW-0865">Zymogen</keyword>
<feature type="binding site" evidence="10">
    <location>
        <position position="121"/>
    </location>
    <ligand>
        <name>L-glutamate</name>
        <dbReference type="ChEBI" id="CHEBI:29985"/>
    </ligand>
</feature>
<evidence type="ECO:0000256" key="6">
    <source>
        <dbReference type="ARBA" id="ARBA00023145"/>
    </source>
</evidence>
<dbReference type="InterPro" id="IPR029055">
    <property type="entry name" value="Ntn_hydrolases_N"/>
</dbReference>
<evidence type="ECO:0000256" key="5">
    <source>
        <dbReference type="ARBA" id="ARBA00022801"/>
    </source>
</evidence>
<dbReference type="RefSeq" id="WP_168837862.1">
    <property type="nucleotide sequence ID" value="NZ_JABAIK010000029.1"/>
</dbReference>
<dbReference type="InterPro" id="IPR043137">
    <property type="entry name" value="GGT_ssub_C"/>
</dbReference>
<comment type="subunit">
    <text evidence="11">This enzyme consists of two polypeptide chains, which are synthesized in precursor form from a single polypeptide.</text>
</comment>
<evidence type="ECO:0000256" key="2">
    <source>
        <dbReference type="ARBA" id="ARBA00001089"/>
    </source>
</evidence>
<dbReference type="InterPro" id="IPR000101">
    <property type="entry name" value="GGT_peptidase"/>
</dbReference>
<dbReference type="EC" id="2.3.2.2" evidence="11"/>
<evidence type="ECO:0000256" key="12">
    <source>
        <dbReference type="SAM" id="MobiDB-lite"/>
    </source>
</evidence>
<comment type="pathway">
    <text evidence="11">Sulfur metabolism; glutathione metabolism.</text>
</comment>
<comment type="similarity">
    <text evidence="3 11">Belongs to the gamma-glutamyltransferase family.</text>
</comment>
<comment type="caution">
    <text evidence="14">The sequence shown here is derived from an EMBL/GenBank/DDBJ whole genome shotgun (WGS) entry which is preliminary data.</text>
</comment>
<dbReference type="NCBIfam" id="TIGR00066">
    <property type="entry name" value="g_glut_trans"/>
    <property type="match status" value="1"/>
</dbReference>
<gene>
    <name evidence="14" type="primary">ggt</name>
    <name evidence="14" type="ORF">HGP28_18160</name>
</gene>
<feature type="chain" id="PRO_5031107059" description="Glutathione hydrolase proenzyme" evidence="13">
    <location>
        <begin position="28"/>
        <end position="593"/>
    </location>
</feature>
<dbReference type="GO" id="GO:0006750">
    <property type="term" value="P:glutathione biosynthetic process"/>
    <property type="evidence" value="ECO:0007669"/>
    <property type="project" value="UniProtKB-KW"/>
</dbReference>
<name>A0A7X8YIM5_9VIBR</name>
<dbReference type="EC" id="3.4.19.13" evidence="11"/>
<keyword evidence="13" id="KW-0732">Signal</keyword>
<reference evidence="14 15" key="1">
    <citation type="submission" date="2020-04" db="EMBL/GenBank/DDBJ databases">
        <title>Vibrio sp. SM6, a novel species isolated from seawater.</title>
        <authorList>
            <person name="Wang X."/>
        </authorList>
    </citation>
    <scope>NUCLEOTIDE SEQUENCE [LARGE SCALE GENOMIC DNA]</scope>
    <source>
        <strain evidence="14 15">SM6</strain>
    </source>
</reference>
<dbReference type="PRINTS" id="PR01210">
    <property type="entry name" value="GGTRANSPTASE"/>
</dbReference>
<feature type="binding site" evidence="10">
    <location>
        <begin position="478"/>
        <end position="479"/>
    </location>
    <ligand>
        <name>L-glutamate</name>
        <dbReference type="ChEBI" id="CHEBI:29985"/>
    </ligand>
</feature>
<feature type="binding site" evidence="10">
    <location>
        <position position="454"/>
    </location>
    <ligand>
        <name>L-glutamate</name>
        <dbReference type="ChEBI" id="CHEBI:29985"/>
    </ligand>
</feature>
<evidence type="ECO:0000256" key="1">
    <source>
        <dbReference type="ARBA" id="ARBA00001049"/>
    </source>
</evidence>
<keyword evidence="7 11" id="KW-0012">Acyltransferase</keyword>
<dbReference type="InterPro" id="IPR043138">
    <property type="entry name" value="GGT_lsub"/>
</dbReference>
<evidence type="ECO:0000256" key="7">
    <source>
        <dbReference type="ARBA" id="ARBA00023315"/>
    </source>
</evidence>
<accession>A0A7X8YIM5</accession>
<comment type="catalytic activity">
    <reaction evidence="1 11">
        <text>an S-substituted glutathione + H2O = an S-substituted L-cysteinylglycine + L-glutamate</text>
        <dbReference type="Rhea" id="RHEA:59468"/>
        <dbReference type="ChEBI" id="CHEBI:15377"/>
        <dbReference type="ChEBI" id="CHEBI:29985"/>
        <dbReference type="ChEBI" id="CHEBI:90779"/>
        <dbReference type="ChEBI" id="CHEBI:143103"/>
        <dbReference type="EC" id="3.4.19.13"/>
    </reaction>
</comment>
<evidence type="ECO:0000256" key="3">
    <source>
        <dbReference type="ARBA" id="ARBA00009381"/>
    </source>
</evidence>
<comment type="PTM">
    <text evidence="11">Cleaved by autocatalysis into a large and a small subunit.</text>
</comment>
<dbReference type="SUPFAM" id="SSF56235">
    <property type="entry name" value="N-terminal nucleophile aminohydrolases (Ntn hydrolases)"/>
    <property type="match status" value="1"/>
</dbReference>
<evidence type="ECO:0000256" key="9">
    <source>
        <dbReference type="PIRSR" id="PIRSR600101-1"/>
    </source>
</evidence>
<keyword evidence="4 11" id="KW-0808">Transferase</keyword>
<protein>
    <recommendedName>
        <fullName evidence="11">Glutathione hydrolase proenzyme</fullName>
        <ecNumber evidence="11">2.3.2.2</ecNumber>
        <ecNumber evidence="11">3.4.19.13</ecNumber>
    </recommendedName>
    <component>
        <recommendedName>
            <fullName evidence="11">Glutathione hydrolase large chain</fullName>
        </recommendedName>
    </component>
    <component>
        <recommendedName>
            <fullName evidence="11">Glutathione hydrolase small chain</fullName>
        </recommendedName>
    </component>
</protein>
<evidence type="ECO:0000256" key="13">
    <source>
        <dbReference type="SAM" id="SignalP"/>
    </source>
</evidence>
<dbReference type="Proteomes" id="UP000535589">
    <property type="component" value="Unassembled WGS sequence"/>
</dbReference>
<feature type="region of interest" description="Disordered" evidence="12">
    <location>
        <begin position="387"/>
        <end position="413"/>
    </location>
</feature>
<dbReference type="Pfam" id="PF01019">
    <property type="entry name" value="G_glu_transpept"/>
    <property type="match status" value="1"/>
</dbReference>
<keyword evidence="15" id="KW-1185">Reference proteome</keyword>
<evidence type="ECO:0000256" key="8">
    <source>
        <dbReference type="ARBA" id="ARBA00047417"/>
    </source>
</evidence>
<comment type="catalytic activity">
    <reaction evidence="8 11">
        <text>an N-terminal (5-L-glutamyl)-[peptide] + an alpha-amino acid = 5-L-glutamyl amino acid + an N-terminal L-alpha-aminoacyl-[peptide]</text>
        <dbReference type="Rhea" id="RHEA:23904"/>
        <dbReference type="Rhea" id="RHEA-COMP:9780"/>
        <dbReference type="Rhea" id="RHEA-COMP:9795"/>
        <dbReference type="ChEBI" id="CHEBI:77644"/>
        <dbReference type="ChEBI" id="CHEBI:78597"/>
        <dbReference type="ChEBI" id="CHEBI:78599"/>
        <dbReference type="ChEBI" id="CHEBI:78608"/>
        <dbReference type="EC" id="2.3.2.2"/>
    </reaction>
</comment>
<proteinExistence type="inferred from homology"/>
<evidence type="ECO:0000313" key="15">
    <source>
        <dbReference type="Proteomes" id="UP000535589"/>
    </source>
</evidence>
<evidence type="ECO:0000256" key="10">
    <source>
        <dbReference type="PIRSR" id="PIRSR600101-2"/>
    </source>
</evidence>
<dbReference type="AlphaFoldDB" id="A0A7X8YIM5"/>
<comment type="catalytic activity">
    <reaction evidence="2 11">
        <text>glutathione + H2O = L-cysteinylglycine + L-glutamate</text>
        <dbReference type="Rhea" id="RHEA:28807"/>
        <dbReference type="ChEBI" id="CHEBI:15377"/>
        <dbReference type="ChEBI" id="CHEBI:29985"/>
        <dbReference type="ChEBI" id="CHEBI:57925"/>
        <dbReference type="ChEBI" id="CHEBI:61694"/>
        <dbReference type="EC" id="3.4.19.13"/>
    </reaction>
</comment>
<dbReference type="InterPro" id="IPR051792">
    <property type="entry name" value="GGT_bact"/>
</dbReference>
<dbReference type="EMBL" id="JABAIK010000029">
    <property type="protein sequence ID" value="NLS14785.1"/>
    <property type="molecule type" value="Genomic_DNA"/>
</dbReference>
<dbReference type="UniPathway" id="UPA00204"/>
<feature type="binding site" evidence="10">
    <location>
        <position position="500"/>
    </location>
    <ligand>
        <name>L-glutamate</name>
        <dbReference type="ChEBI" id="CHEBI:29985"/>
    </ligand>
</feature>
<feature type="compositionally biased region" description="Polar residues" evidence="12">
    <location>
        <begin position="391"/>
        <end position="413"/>
    </location>
</feature>